<feature type="domain" description="HIT-type" evidence="16">
    <location>
        <begin position="93"/>
        <end position="127"/>
    </location>
</feature>
<dbReference type="Proteomes" id="UP000694427">
    <property type="component" value="Unplaced"/>
</dbReference>
<dbReference type="GO" id="GO:0000463">
    <property type="term" value="P:maturation of LSU-rRNA from tricistronic rRNA transcript (SSU-rRNA, 5.8S rRNA, LSU-rRNA)"/>
    <property type="evidence" value="ECO:0007669"/>
    <property type="project" value="TreeGrafter"/>
</dbReference>
<sequence length="556" mass="63136">MCILVLLKFAGRTFLSVLPKLLLAENCRKESAEDGRHVWSAAHVVGVLVREYRMSACKNSCVDVVNMLPVMDINDKADDDRRGVKRKMALSSCAVCETKEAKYRCPSCMKHTCSLACVKQHKTVSGCCGVRDKTAFVPLAEFDELDLLNDYRFLEDTARLSQQSNRDAVLLRSQRHPKEGMWMVRKARAVKVTLKFLPKVFSKHRENSTIFRRAERRFYWHLKIHFPQSDAVYSERCPDNRQLGQILNDYIHPSESDPVKRQKLKIYVHSPPEDIRVFLKSEQTQPDSLRYLELDLKKSLQENLMHKTIVEYPEVFVFLKEHSQEYLTRRAERPRAVQSIASARTSCSPAEPRSEALVHVAKKPKVSEDKELEEGEIRSDEEDDDVSNDTEKKRPVMHDDDEDDDSDEELQGNQNLEVETHNSVQDTQVDDGNQIEEVSVSLTSKTEEMMTVSQGPEEADSSQTFTDDGRSLCEDEKFDISSHECQKNIDSSAGLPEDDGVREKNGDNAANYDKEVQTDSCIGKSQSSPCEHSGQEDMHGGNTAVYSGASENQANM</sequence>
<keyword evidence="3" id="KW-0597">Phosphoprotein</keyword>
<dbReference type="GO" id="GO:0048254">
    <property type="term" value="P:snoRNA localization"/>
    <property type="evidence" value="ECO:0007669"/>
    <property type="project" value="TreeGrafter"/>
</dbReference>
<dbReference type="InterPro" id="IPR007529">
    <property type="entry name" value="Znf_HIT"/>
</dbReference>
<dbReference type="GO" id="GO:0000492">
    <property type="term" value="P:box C/D snoRNP assembly"/>
    <property type="evidence" value="ECO:0007669"/>
    <property type="project" value="TreeGrafter"/>
</dbReference>
<feature type="chain" id="PRO_5034034832" description="Box C/D snoRNA protein 1" evidence="15">
    <location>
        <begin position="25"/>
        <end position="556"/>
    </location>
</feature>
<comment type="subunit">
    <text evidence="10">Interacts with FBL, SNU13, NOP58, NUFIP1, RUVBL1, RUVBL2 and TAF9. Interacts (via HIT-type zinc finger) with the RUVBL1/RUVBL2 complex in the presence of ADP.</text>
</comment>
<keyword evidence="15" id="KW-0732">Signal</keyword>
<dbReference type="PANTHER" id="PTHR13483:SF3">
    <property type="entry name" value="BOX C_D SNORNA PROTEIN 1"/>
    <property type="match status" value="1"/>
</dbReference>
<keyword evidence="4" id="KW-0479">Metal-binding</keyword>
<evidence type="ECO:0000256" key="13">
    <source>
        <dbReference type="PROSITE-ProRule" id="PRU00453"/>
    </source>
</evidence>
<name>A0A8C1NPZ4_CYPCA</name>
<dbReference type="AlphaFoldDB" id="A0A8C1NPZ4"/>
<keyword evidence="6" id="KW-0862">Zinc</keyword>
<feature type="compositionally biased region" description="Basic and acidic residues" evidence="14">
    <location>
        <begin position="389"/>
        <end position="398"/>
    </location>
</feature>
<dbReference type="InterPro" id="IPR051639">
    <property type="entry name" value="BCD1"/>
</dbReference>
<evidence type="ECO:0000256" key="6">
    <source>
        <dbReference type="ARBA" id="ARBA00022833"/>
    </source>
</evidence>
<feature type="compositionally biased region" description="Acidic residues" evidence="14">
    <location>
        <begin position="370"/>
        <end position="388"/>
    </location>
</feature>
<dbReference type="GO" id="GO:0070761">
    <property type="term" value="C:pre-snoRNP complex"/>
    <property type="evidence" value="ECO:0007669"/>
    <property type="project" value="TreeGrafter"/>
</dbReference>
<evidence type="ECO:0000256" key="3">
    <source>
        <dbReference type="ARBA" id="ARBA00022553"/>
    </source>
</evidence>
<evidence type="ECO:0000256" key="1">
    <source>
        <dbReference type="ARBA" id="ARBA00022499"/>
    </source>
</evidence>
<keyword evidence="5 13" id="KW-0863">Zinc-finger</keyword>
<proteinExistence type="inferred from homology"/>
<dbReference type="InterPro" id="IPR057721">
    <property type="entry name" value="BCD1_alpha/beta"/>
</dbReference>
<evidence type="ECO:0000256" key="14">
    <source>
        <dbReference type="SAM" id="MobiDB-lite"/>
    </source>
</evidence>
<evidence type="ECO:0000256" key="7">
    <source>
        <dbReference type="ARBA" id="ARBA00022843"/>
    </source>
</evidence>
<protein>
    <recommendedName>
        <fullName evidence="11">Box C/D snoRNA protein 1</fullName>
    </recommendedName>
    <alternativeName>
        <fullName evidence="12">Zinc finger HIT domain-containing protein 6</fullName>
    </alternativeName>
</protein>
<keyword evidence="7" id="KW-0832">Ubl conjugation</keyword>
<evidence type="ECO:0000313" key="18">
    <source>
        <dbReference type="Proteomes" id="UP000694427"/>
    </source>
</evidence>
<feature type="compositionally biased region" description="Acidic residues" evidence="14">
    <location>
        <begin position="399"/>
        <end position="410"/>
    </location>
</feature>
<feature type="region of interest" description="Disordered" evidence="14">
    <location>
        <begin position="343"/>
        <end position="556"/>
    </location>
</feature>
<comment type="similarity">
    <text evidence="9">Belongs to the BCD1 family.</text>
</comment>
<evidence type="ECO:0000256" key="12">
    <source>
        <dbReference type="ARBA" id="ARBA00077531"/>
    </source>
</evidence>
<keyword evidence="18" id="KW-1185">Reference proteome</keyword>
<dbReference type="PANTHER" id="PTHR13483">
    <property type="entry name" value="BOX C_D SNORNA PROTEIN 1-RELATED"/>
    <property type="match status" value="1"/>
</dbReference>
<dbReference type="SUPFAM" id="SSF144232">
    <property type="entry name" value="HIT/MYND zinc finger-like"/>
    <property type="match status" value="1"/>
</dbReference>
<dbReference type="PROSITE" id="PS51083">
    <property type="entry name" value="ZF_HIT"/>
    <property type="match status" value="1"/>
</dbReference>
<evidence type="ECO:0000256" key="5">
    <source>
        <dbReference type="ARBA" id="ARBA00022771"/>
    </source>
</evidence>
<feature type="compositionally biased region" description="Polar residues" evidence="14">
    <location>
        <begin position="411"/>
        <end position="431"/>
    </location>
</feature>
<feature type="compositionally biased region" description="Basic and acidic residues" evidence="14">
    <location>
        <begin position="499"/>
        <end position="517"/>
    </location>
</feature>
<comment type="function">
    <text evidence="8">Required for box C/D snoRNAs accumulation involved in snoRNA processing, snoRNA transport to the nucleolus and ribosome biogenesis.</text>
</comment>
<accession>A0A8C1NPZ4</accession>
<keyword evidence="2" id="KW-0690">Ribosome biogenesis</keyword>
<evidence type="ECO:0000256" key="10">
    <source>
        <dbReference type="ARBA" id="ARBA00061949"/>
    </source>
</evidence>
<evidence type="ECO:0000256" key="9">
    <source>
        <dbReference type="ARBA" id="ARBA00049654"/>
    </source>
</evidence>
<keyword evidence="1" id="KW-1017">Isopeptide bond</keyword>
<evidence type="ECO:0000256" key="2">
    <source>
        <dbReference type="ARBA" id="ARBA00022517"/>
    </source>
</evidence>
<feature type="compositionally biased region" description="Basic and acidic residues" evidence="14">
    <location>
        <begin position="467"/>
        <end position="487"/>
    </location>
</feature>
<feature type="compositionally biased region" description="Polar residues" evidence="14">
    <location>
        <begin position="518"/>
        <end position="530"/>
    </location>
</feature>
<dbReference type="Pfam" id="PF25790">
    <property type="entry name" value="BCD1"/>
    <property type="match status" value="1"/>
</dbReference>
<evidence type="ECO:0000256" key="15">
    <source>
        <dbReference type="SAM" id="SignalP"/>
    </source>
</evidence>
<reference evidence="17" key="1">
    <citation type="submission" date="2025-08" db="UniProtKB">
        <authorList>
            <consortium name="Ensembl"/>
        </authorList>
    </citation>
    <scope>IDENTIFICATION</scope>
</reference>
<dbReference type="Ensembl" id="ENSCCRT00010102400.1">
    <property type="protein sequence ID" value="ENSCCRP00010092354.1"/>
    <property type="gene ID" value="ENSCCRG00010040404.1"/>
</dbReference>
<evidence type="ECO:0000256" key="4">
    <source>
        <dbReference type="ARBA" id="ARBA00022723"/>
    </source>
</evidence>
<dbReference type="GO" id="GO:0008270">
    <property type="term" value="F:zinc ion binding"/>
    <property type="evidence" value="ECO:0007669"/>
    <property type="project" value="UniProtKB-UniRule"/>
</dbReference>
<dbReference type="Pfam" id="PF04438">
    <property type="entry name" value="zf-HIT"/>
    <property type="match status" value="1"/>
</dbReference>
<evidence type="ECO:0000313" key="17">
    <source>
        <dbReference type="Ensembl" id="ENSCCRP00010092354.1"/>
    </source>
</evidence>
<reference evidence="17" key="2">
    <citation type="submission" date="2025-09" db="UniProtKB">
        <authorList>
            <consortium name="Ensembl"/>
        </authorList>
    </citation>
    <scope>IDENTIFICATION</scope>
</reference>
<organism evidence="17 18">
    <name type="scientific">Cyprinus carpio</name>
    <name type="common">Common carp</name>
    <dbReference type="NCBI Taxonomy" id="7962"/>
    <lineage>
        <taxon>Eukaryota</taxon>
        <taxon>Metazoa</taxon>
        <taxon>Chordata</taxon>
        <taxon>Craniata</taxon>
        <taxon>Vertebrata</taxon>
        <taxon>Euteleostomi</taxon>
        <taxon>Actinopterygii</taxon>
        <taxon>Neopterygii</taxon>
        <taxon>Teleostei</taxon>
        <taxon>Ostariophysi</taxon>
        <taxon>Cypriniformes</taxon>
        <taxon>Cyprinidae</taxon>
        <taxon>Cyprininae</taxon>
        <taxon>Cyprinus</taxon>
    </lineage>
</organism>
<dbReference type="GO" id="GO:0005634">
    <property type="term" value="C:nucleus"/>
    <property type="evidence" value="ECO:0007669"/>
    <property type="project" value="TreeGrafter"/>
</dbReference>
<dbReference type="FunFam" id="3.30.60.190:FF:000001">
    <property type="entry name" value="box C/D snoRNA protein 1"/>
    <property type="match status" value="1"/>
</dbReference>
<dbReference type="CDD" id="cd23023">
    <property type="entry name" value="zf-HIT_BCD1"/>
    <property type="match status" value="1"/>
</dbReference>
<dbReference type="Gene3D" id="3.30.60.190">
    <property type="match status" value="1"/>
</dbReference>
<evidence type="ECO:0000256" key="11">
    <source>
        <dbReference type="ARBA" id="ARBA00068630"/>
    </source>
</evidence>
<evidence type="ECO:0000256" key="8">
    <source>
        <dbReference type="ARBA" id="ARBA00049598"/>
    </source>
</evidence>
<feature type="signal peptide" evidence="15">
    <location>
        <begin position="1"/>
        <end position="24"/>
    </location>
</feature>
<evidence type="ECO:0000259" key="16">
    <source>
        <dbReference type="PROSITE" id="PS51083"/>
    </source>
</evidence>